<evidence type="ECO:0000313" key="5">
    <source>
        <dbReference type="RefSeq" id="XP_031555605.1"/>
    </source>
</evidence>
<evidence type="ECO:0000256" key="1">
    <source>
        <dbReference type="ARBA" id="ARBA00023180"/>
    </source>
</evidence>
<dbReference type="SUPFAM" id="SSF55394">
    <property type="entry name" value="Bactericidal permeability-increasing protein, BPI"/>
    <property type="match status" value="1"/>
</dbReference>
<dbReference type="PANTHER" id="PTHR10504:SF131">
    <property type="entry name" value="BPI2 DOMAIN-CONTAINING PROTEIN"/>
    <property type="match status" value="1"/>
</dbReference>
<dbReference type="SMART" id="SM00328">
    <property type="entry name" value="BPI1"/>
    <property type="match status" value="1"/>
</dbReference>
<dbReference type="InParanoid" id="A0A6P8HSF6"/>
<dbReference type="InterPro" id="IPR017943">
    <property type="entry name" value="Bactericidal_perm-incr_a/b_dom"/>
</dbReference>
<evidence type="ECO:0000259" key="3">
    <source>
        <dbReference type="SMART" id="SM00328"/>
    </source>
</evidence>
<evidence type="ECO:0000313" key="4">
    <source>
        <dbReference type="Proteomes" id="UP000515163"/>
    </source>
</evidence>
<dbReference type="RefSeq" id="XP_031555605.1">
    <property type="nucleotide sequence ID" value="XM_031699745.1"/>
</dbReference>
<dbReference type="GeneID" id="116292425"/>
<feature type="chain" id="PRO_5027981849" evidence="2">
    <location>
        <begin position="34"/>
        <end position="241"/>
    </location>
</feature>
<dbReference type="Proteomes" id="UP000515163">
    <property type="component" value="Unplaced"/>
</dbReference>
<feature type="signal peptide" evidence="2">
    <location>
        <begin position="1"/>
        <end position="33"/>
    </location>
</feature>
<dbReference type="InterPro" id="IPR032942">
    <property type="entry name" value="BPI/LBP/Plunc"/>
</dbReference>
<keyword evidence="1" id="KW-0325">Glycoprotein</keyword>
<keyword evidence="2" id="KW-0732">Signal</keyword>
<name>A0A6P8HSF6_ACTTE</name>
<dbReference type="Pfam" id="PF01273">
    <property type="entry name" value="LBP_BPI_CETP"/>
    <property type="match status" value="1"/>
</dbReference>
<feature type="domain" description="Lipid-binding serum glycoprotein N-terminal" evidence="3">
    <location>
        <begin position="46"/>
        <end position="241"/>
    </location>
</feature>
<proteinExistence type="predicted"/>
<dbReference type="PANTHER" id="PTHR10504">
    <property type="entry name" value="BACTERICIDAL PERMEABILITY-INCREASING BPI PROTEIN-RELATED"/>
    <property type="match status" value="1"/>
</dbReference>
<dbReference type="FunFam" id="3.15.10.10:FF:000001">
    <property type="entry name" value="phospholipid transfer protein-like"/>
    <property type="match status" value="1"/>
</dbReference>
<protein>
    <submittedName>
        <fullName evidence="5">Lipopolysaccharide-binding protein-like</fullName>
    </submittedName>
</protein>
<dbReference type="GO" id="GO:0005615">
    <property type="term" value="C:extracellular space"/>
    <property type="evidence" value="ECO:0007669"/>
    <property type="project" value="TreeGrafter"/>
</dbReference>
<keyword evidence="4" id="KW-1185">Reference proteome</keyword>
<dbReference type="KEGG" id="aten:116292425"/>
<accession>A0A6P8HSF6</accession>
<dbReference type="AlphaFoldDB" id="A0A6P8HSF6"/>
<dbReference type="Gene3D" id="3.15.10.10">
    <property type="entry name" value="Bactericidal permeability-increasing protein, domain 1"/>
    <property type="match status" value="1"/>
</dbReference>
<sequence length="241" mass="26586">MATKNRWKCLDFSVLSLLSFCVLIVLLIPSSYGKPVDLSPEWRSEISEQASNYAEHVALPFVVKQLNDLQVPKVTGDVKTPLGKVNYNLHNITLSDVIIKKANISLQSGHSVRMRADQASFKIGADWNYKEDSWPHISDSGSCHLSIGDLTLGLSFLVLDVSKGQHNVRVDDCNLRIGSLGITFQGGASWLYNLFSNEIAKDLRKQLEKEICKAAVKIIDSKANTVLASLPGMVEALKAME</sequence>
<organism evidence="4 5">
    <name type="scientific">Actinia tenebrosa</name>
    <name type="common">Australian red waratah sea anemone</name>
    <dbReference type="NCBI Taxonomy" id="6105"/>
    <lineage>
        <taxon>Eukaryota</taxon>
        <taxon>Metazoa</taxon>
        <taxon>Cnidaria</taxon>
        <taxon>Anthozoa</taxon>
        <taxon>Hexacorallia</taxon>
        <taxon>Actiniaria</taxon>
        <taxon>Actiniidae</taxon>
        <taxon>Actinia</taxon>
    </lineage>
</organism>
<gene>
    <name evidence="5" type="primary">LOC116292425</name>
</gene>
<dbReference type="GO" id="GO:0008289">
    <property type="term" value="F:lipid binding"/>
    <property type="evidence" value="ECO:0007669"/>
    <property type="project" value="InterPro"/>
</dbReference>
<dbReference type="OrthoDB" id="10255543at2759"/>
<dbReference type="InterPro" id="IPR017942">
    <property type="entry name" value="Lipid-bd_serum_glycop_N"/>
</dbReference>
<reference evidence="5" key="1">
    <citation type="submission" date="2025-08" db="UniProtKB">
        <authorList>
            <consortium name="RefSeq"/>
        </authorList>
    </citation>
    <scope>IDENTIFICATION</scope>
    <source>
        <tissue evidence="5">Tentacle</tissue>
    </source>
</reference>
<evidence type="ECO:0000256" key="2">
    <source>
        <dbReference type="SAM" id="SignalP"/>
    </source>
</evidence>